<keyword evidence="1" id="KW-0560">Oxidoreductase</keyword>
<dbReference type="Pfam" id="PF00329">
    <property type="entry name" value="Complex1_30kDa"/>
    <property type="match status" value="1"/>
</dbReference>
<dbReference type="SUPFAM" id="SSF143243">
    <property type="entry name" value="Nqo5-like"/>
    <property type="match status" value="1"/>
</dbReference>
<protein>
    <submittedName>
        <fullName evidence="5">Membrane-bound [NiFe]-hydrogenase-3, large subunit (Chain E)-like protein</fullName>
    </submittedName>
</protein>
<dbReference type="OrthoDB" id="43567at2157"/>
<feature type="domain" description="NADH:ubiquinone oxidoreductase 30kDa subunit" evidence="3">
    <location>
        <begin position="54"/>
        <end position="152"/>
    </location>
</feature>
<organism evidence="5 6">
    <name type="scientific">Candidatus Nitrosotalea okcheonensis</name>
    <dbReference type="NCBI Taxonomy" id="1903276"/>
    <lineage>
        <taxon>Archaea</taxon>
        <taxon>Nitrososphaerota</taxon>
        <taxon>Nitrososphaeria</taxon>
        <taxon>Nitrosotaleales</taxon>
        <taxon>Nitrosotaleaceae</taxon>
        <taxon>Nitrosotalea</taxon>
    </lineage>
</organism>
<keyword evidence="2" id="KW-0520">NAD</keyword>
<dbReference type="GO" id="GO:0008137">
    <property type="term" value="F:NADH dehydrogenase (ubiquinone) activity"/>
    <property type="evidence" value="ECO:0007669"/>
    <property type="project" value="InterPro"/>
</dbReference>
<dbReference type="GO" id="GO:0016651">
    <property type="term" value="F:oxidoreductase activity, acting on NAD(P)H"/>
    <property type="evidence" value="ECO:0007669"/>
    <property type="project" value="InterPro"/>
</dbReference>
<evidence type="ECO:0000313" key="5">
    <source>
        <dbReference type="EMBL" id="SMH70954.1"/>
    </source>
</evidence>
<sequence>MNPLILENHIGKVLSSFSNQIKKIDNKNNEIYIHLKDVSDTQIICNNVYENLNTKLATIICTDEQKNGNGFVIRYVFEKLDADIFIFIITSLGKSNCFPSIVSHVPAAASYEREIKDMFGLVPVGNPDLRPLVLHEHWPNDMFPLRKEFDLMTKAIRQEQEYAFLRVEGDGICEIPVGPVHAGIIEPGHFRFSVLGENIINLETRLFYTHKGIEKLAESMKLDEALLLSERISGDESVANSTAYCQAIEKISQISIPNNAKKIRTIFGELERAYNHIGTLGGISTDAGFAFGAARLNILKERLMQLNESLSGSRLLFGVNRIGGVKCGISESKKKLIRERIDEVLSDFDKIIGMLKSKSSFMDRLKDTGIIQKKIAHDLGIVGIAARCIGIDVDTRYDHPYANYVVHNHRTPQQVMQSQIEMEKRSGDVLARFEVRINEVHDSFKIIRESLDLADDSLFTDVPVEITPYGSALGYAESHRGQTLHWIMMGEKNSIFRYKIRTASFCNWKIMEHAVLNDIVPDFPLVNKSLDLSYSGNDL</sequence>
<dbReference type="PANTHER" id="PTHR43485">
    <property type="entry name" value="HYDROGENASE-4 COMPONENT G"/>
    <property type="match status" value="1"/>
</dbReference>
<reference evidence="6" key="1">
    <citation type="submission" date="2017-03" db="EMBL/GenBank/DDBJ databases">
        <authorList>
            <person name="Herbold C."/>
        </authorList>
    </citation>
    <scope>NUCLEOTIDE SEQUENCE [LARGE SCALE GENOMIC DNA]</scope>
</reference>
<dbReference type="RefSeq" id="WP_157927005.1">
    <property type="nucleotide sequence ID" value="NZ_LT841358.1"/>
</dbReference>
<evidence type="ECO:0000313" key="6">
    <source>
        <dbReference type="Proteomes" id="UP000230607"/>
    </source>
</evidence>
<evidence type="ECO:0000256" key="1">
    <source>
        <dbReference type="ARBA" id="ARBA00023002"/>
    </source>
</evidence>
<name>A0A2H1FDW4_9ARCH</name>
<feature type="domain" description="NADH-quinone oxidoreductase subunit D" evidence="4">
    <location>
        <begin position="467"/>
        <end position="535"/>
    </location>
</feature>
<accession>A0A2H1FDW4</accession>
<dbReference type="InterPro" id="IPR037232">
    <property type="entry name" value="NADH_quin_OxRdtase_su_C/D-like"/>
</dbReference>
<dbReference type="Pfam" id="PF00346">
    <property type="entry name" value="Complex1_49kDa"/>
    <property type="match status" value="2"/>
</dbReference>
<dbReference type="Gene3D" id="1.10.645.10">
    <property type="entry name" value="Cytochrome-c3 Hydrogenase, chain B"/>
    <property type="match status" value="1"/>
</dbReference>
<dbReference type="InterPro" id="IPR029014">
    <property type="entry name" value="NiFe-Hase_large"/>
</dbReference>
<dbReference type="Gene3D" id="3.30.460.80">
    <property type="entry name" value="NADH:ubiquinone oxidoreductase, 30kDa subunit"/>
    <property type="match status" value="1"/>
</dbReference>
<evidence type="ECO:0000259" key="4">
    <source>
        <dbReference type="Pfam" id="PF00346"/>
    </source>
</evidence>
<evidence type="ECO:0000256" key="2">
    <source>
        <dbReference type="ARBA" id="ARBA00023027"/>
    </source>
</evidence>
<dbReference type="EMBL" id="LT841358">
    <property type="protein sequence ID" value="SMH70954.1"/>
    <property type="molecule type" value="Genomic_DNA"/>
</dbReference>
<feature type="domain" description="NADH-quinone oxidoreductase subunit D" evidence="4">
    <location>
        <begin position="300"/>
        <end position="454"/>
    </location>
</feature>
<proteinExistence type="predicted"/>
<dbReference type="GO" id="GO:0048038">
    <property type="term" value="F:quinone binding"/>
    <property type="evidence" value="ECO:0007669"/>
    <property type="project" value="InterPro"/>
</dbReference>
<dbReference type="Proteomes" id="UP000230607">
    <property type="component" value="Chromosome 1"/>
</dbReference>
<dbReference type="SUPFAM" id="SSF56762">
    <property type="entry name" value="HydB/Nqo4-like"/>
    <property type="match status" value="1"/>
</dbReference>
<dbReference type="InterPro" id="IPR001135">
    <property type="entry name" value="NADH_Q_OxRdtase_suD"/>
</dbReference>
<keyword evidence="6" id="KW-1185">Reference proteome</keyword>
<dbReference type="InterPro" id="IPR001268">
    <property type="entry name" value="NADH_UbQ_OxRdtase_30kDa_su"/>
</dbReference>
<dbReference type="GO" id="GO:0051287">
    <property type="term" value="F:NAD binding"/>
    <property type="evidence" value="ECO:0007669"/>
    <property type="project" value="InterPro"/>
</dbReference>
<gene>
    <name evidence="5" type="ORF">NCS_10761</name>
</gene>
<dbReference type="PANTHER" id="PTHR43485:SF1">
    <property type="entry name" value="FORMATE HYDROGENLYASE SUBUNIT 5-RELATED"/>
    <property type="match status" value="1"/>
</dbReference>
<dbReference type="AlphaFoldDB" id="A0A2H1FDW4"/>
<dbReference type="InterPro" id="IPR052197">
    <property type="entry name" value="ComplexI_49kDa-like"/>
</dbReference>
<evidence type="ECO:0000259" key="3">
    <source>
        <dbReference type="Pfam" id="PF00329"/>
    </source>
</evidence>